<dbReference type="PANTHER" id="PTHR22744">
    <property type="entry name" value="HELIX LOOP HELIX PROTEIN 21-RELATED"/>
    <property type="match status" value="1"/>
</dbReference>
<feature type="coiled-coil region" evidence="1">
    <location>
        <begin position="12"/>
        <end position="39"/>
    </location>
</feature>
<feature type="compositionally biased region" description="Acidic residues" evidence="2">
    <location>
        <begin position="375"/>
        <end position="402"/>
    </location>
</feature>
<evidence type="ECO:0000313" key="4">
    <source>
        <dbReference type="EMBL" id="GMT08993.1"/>
    </source>
</evidence>
<proteinExistence type="predicted"/>
<dbReference type="SMART" id="SM00225">
    <property type="entry name" value="BTB"/>
    <property type="match status" value="1"/>
</dbReference>
<dbReference type="Pfam" id="PF00651">
    <property type="entry name" value="BTB"/>
    <property type="match status" value="1"/>
</dbReference>
<feature type="region of interest" description="Disordered" evidence="2">
    <location>
        <begin position="361"/>
        <end position="402"/>
    </location>
</feature>
<evidence type="ECO:0000256" key="2">
    <source>
        <dbReference type="SAM" id="MobiDB-lite"/>
    </source>
</evidence>
<dbReference type="CDD" id="cd18186">
    <property type="entry name" value="BTB_POZ_ZBTB_KLHL-like"/>
    <property type="match status" value="1"/>
</dbReference>
<dbReference type="InterPro" id="IPR000210">
    <property type="entry name" value="BTB/POZ_dom"/>
</dbReference>
<dbReference type="Gene3D" id="3.30.710.10">
    <property type="entry name" value="Potassium Channel Kv1.1, Chain A"/>
    <property type="match status" value="1"/>
</dbReference>
<keyword evidence="1" id="KW-0175">Coiled coil</keyword>
<evidence type="ECO:0000259" key="3">
    <source>
        <dbReference type="PROSITE" id="PS50097"/>
    </source>
</evidence>
<name>A0AAV5US43_9BILA</name>
<feature type="non-terminal residue" evidence="4">
    <location>
        <position position="1"/>
    </location>
</feature>
<dbReference type="Proteomes" id="UP001432322">
    <property type="component" value="Unassembled WGS sequence"/>
</dbReference>
<evidence type="ECO:0000256" key="1">
    <source>
        <dbReference type="SAM" id="Coils"/>
    </source>
</evidence>
<gene>
    <name evidence="4" type="ORF">PFISCL1PPCAC_290</name>
</gene>
<reference evidence="4" key="1">
    <citation type="submission" date="2023-10" db="EMBL/GenBank/DDBJ databases">
        <title>Genome assembly of Pristionchus species.</title>
        <authorList>
            <person name="Yoshida K."/>
            <person name="Sommer R.J."/>
        </authorList>
    </citation>
    <scope>NUCLEOTIDE SEQUENCE</scope>
    <source>
        <strain evidence="4">RS5133</strain>
    </source>
</reference>
<accession>A0AAV5US43</accession>
<dbReference type="AlphaFoldDB" id="A0AAV5US43"/>
<organism evidence="4 5">
    <name type="scientific">Pristionchus fissidentatus</name>
    <dbReference type="NCBI Taxonomy" id="1538716"/>
    <lineage>
        <taxon>Eukaryota</taxon>
        <taxon>Metazoa</taxon>
        <taxon>Ecdysozoa</taxon>
        <taxon>Nematoda</taxon>
        <taxon>Chromadorea</taxon>
        <taxon>Rhabditida</taxon>
        <taxon>Rhabditina</taxon>
        <taxon>Diplogasteromorpha</taxon>
        <taxon>Diplogasteroidea</taxon>
        <taxon>Neodiplogasteridae</taxon>
        <taxon>Pristionchus</taxon>
    </lineage>
</organism>
<dbReference type="PANTHER" id="PTHR22744:SF17">
    <property type="entry name" value="BTB DOMAIN-CONTAINING PROTEIN"/>
    <property type="match status" value="1"/>
</dbReference>
<dbReference type="PROSITE" id="PS50097">
    <property type="entry name" value="BTB"/>
    <property type="match status" value="1"/>
</dbReference>
<protein>
    <recommendedName>
        <fullName evidence="3">BTB domain-containing protein</fullName>
    </recommendedName>
</protein>
<evidence type="ECO:0000313" key="5">
    <source>
        <dbReference type="Proteomes" id="UP001432322"/>
    </source>
</evidence>
<feature type="domain" description="BTB" evidence="3">
    <location>
        <begin position="191"/>
        <end position="261"/>
    </location>
</feature>
<keyword evidence="5" id="KW-1185">Reference proteome</keyword>
<sequence>NSHRMSDDADSVAALKARIKLLESENREVRSELNLLKTKEHASQPICQKAPLNAHEFVIELKTGMDSNRSTTHTVDDVELSVVVDRGPKKDPSSYGGGNKFTATLHVKNLSAHIQKFALTTIEVREKDRYSGSSPRFSSLLKPTQQRFVLCSSNAEELGHKRTFQSSESQSNFFVRITVAVQNIDPIDLGDDATVVVVKDKEFNVSAPYLSLWSQYFRAYFRADMKEKKAGRYPVKDKDISAEDFEELLMVIYPTDKPITVHNYKRLLRLASRFEMPELTRRIECFLIDFERNELDRAAVFRLATDTFQLRIVQSTLLHRWRDSSLLQTELLRSADYDRLRTETKVMVNERFAQACISRDGDGAGAVQATSADNSTEDDDYDEEDDDDDDNYADSDYDPYNY</sequence>
<dbReference type="EMBL" id="BTSY01000001">
    <property type="protein sequence ID" value="GMT08993.1"/>
    <property type="molecule type" value="Genomic_DNA"/>
</dbReference>
<dbReference type="InterPro" id="IPR011333">
    <property type="entry name" value="SKP1/BTB/POZ_sf"/>
</dbReference>
<dbReference type="SUPFAM" id="SSF54695">
    <property type="entry name" value="POZ domain"/>
    <property type="match status" value="1"/>
</dbReference>
<comment type="caution">
    <text evidence="4">The sequence shown here is derived from an EMBL/GenBank/DDBJ whole genome shotgun (WGS) entry which is preliminary data.</text>
</comment>